<reference evidence="2" key="1">
    <citation type="journal article" date="2019" name="Int. J. Syst. Evol. Microbiol.">
        <title>The Global Catalogue of Microorganisms (GCM) 10K type strain sequencing project: providing services to taxonomists for standard genome sequencing and annotation.</title>
        <authorList>
            <consortium name="The Broad Institute Genomics Platform"/>
            <consortium name="The Broad Institute Genome Sequencing Center for Infectious Disease"/>
            <person name="Wu L."/>
            <person name="Ma J."/>
        </authorList>
    </citation>
    <scope>NUCLEOTIDE SEQUENCE [LARGE SCALE GENOMIC DNA]</scope>
    <source>
        <strain evidence="2">JCM 11483</strain>
    </source>
</reference>
<dbReference type="EMBL" id="BAAAYG010000001">
    <property type="protein sequence ID" value="GAA3278466.1"/>
    <property type="molecule type" value="Genomic_DNA"/>
</dbReference>
<proteinExistence type="predicted"/>
<evidence type="ECO:0000313" key="2">
    <source>
        <dbReference type="Proteomes" id="UP001501736"/>
    </source>
</evidence>
<dbReference type="Gene3D" id="3.30.40.190">
    <property type="match status" value="1"/>
</dbReference>
<dbReference type="RefSeq" id="WP_344717181.1">
    <property type="nucleotide sequence ID" value="NZ_BAAAYG010000001.1"/>
</dbReference>
<evidence type="ECO:0000313" key="1">
    <source>
        <dbReference type="EMBL" id="GAA3278466.1"/>
    </source>
</evidence>
<dbReference type="Proteomes" id="UP001501736">
    <property type="component" value="Unassembled WGS sequence"/>
</dbReference>
<organism evidence="1 2">
    <name type="scientific">Nesterenkonia halobia</name>
    <dbReference type="NCBI Taxonomy" id="37922"/>
    <lineage>
        <taxon>Bacteria</taxon>
        <taxon>Bacillati</taxon>
        <taxon>Actinomycetota</taxon>
        <taxon>Actinomycetes</taxon>
        <taxon>Micrococcales</taxon>
        <taxon>Micrococcaceae</taxon>
        <taxon>Nesterenkonia</taxon>
    </lineage>
</organism>
<accession>A0ABP6R5R5</accession>
<sequence>MARLSLHRTGNSDYSRGYLRSRAWFARRRRWFEEVRAMGMEPGCVVCGMTEAAGRQDQVSLDLHHVSYAGVDKTESGRWIAAEEHQDLMPMCRGHHQRLHRMMDGRKEFYGWDRERATIWIITHLIRTEETADTDDETRKDA</sequence>
<comment type="caution">
    <text evidence="1">The sequence shown here is derived from an EMBL/GenBank/DDBJ whole genome shotgun (WGS) entry which is preliminary data.</text>
</comment>
<keyword evidence="2" id="KW-1185">Reference proteome</keyword>
<gene>
    <name evidence="1" type="ORF">GCM10020260_00590</name>
</gene>
<protein>
    <recommendedName>
        <fullName evidence="3">HNH endonuclease</fullName>
    </recommendedName>
</protein>
<evidence type="ECO:0008006" key="3">
    <source>
        <dbReference type="Google" id="ProtNLM"/>
    </source>
</evidence>
<name>A0ABP6R5R5_9MICC</name>